<dbReference type="GO" id="GO:0000932">
    <property type="term" value="C:P-body"/>
    <property type="evidence" value="ECO:0007669"/>
    <property type="project" value="UniProtKB-SubCell"/>
</dbReference>
<feature type="compositionally biased region" description="Basic and acidic residues" evidence="10">
    <location>
        <begin position="698"/>
        <end position="713"/>
    </location>
</feature>
<evidence type="ECO:0000313" key="13">
    <source>
        <dbReference type="EMBL" id="KAE7995180.1"/>
    </source>
</evidence>
<dbReference type="InterPro" id="IPR032401">
    <property type="entry name" value="EDC4_WD40"/>
</dbReference>
<keyword evidence="8" id="KW-0175">Coiled coil</keyword>
<dbReference type="GO" id="GO:0031087">
    <property type="term" value="P:deadenylation-independent decapping of nuclear-transcribed mRNA"/>
    <property type="evidence" value="ECO:0007669"/>
    <property type="project" value="InterPro"/>
</dbReference>
<dbReference type="InterPro" id="IPR045152">
    <property type="entry name" value="EDC4-like"/>
</dbReference>
<feature type="compositionally biased region" description="Polar residues" evidence="10">
    <location>
        <begin position="727"/>
        <end position="737"/>
    </location>
</feature>
<dbReference type="Pfam" id="PF16529">
    <property type="entry name" value="Ge1_WD40"/>
    <property type="match status" value="1"/>
</dbReference>
<evidence type="ECO:0000259" key="12">
    <source>
        <dbReference type="Pfam" id="PF21289"/>
    </source>
</evidence>
<dbReference type="FunFam" id="1.10.220.100:FF:000001">
    <property type="entry name" value="Enhancer of mRNA-decapping protein 4"/>
    <property type="match status" value="1"/>
</dbReference>
<feature type="domain" description="Enhancer of mRNA-decapping protein 4 WD40 repeat region" evidence="11">
    <location>
        <begin position="187"/>
        <end position="272"/>
    </location>
</feature>
<dbReference type="EMBL" id="CM017321">
    <property type="protein sequence ID" value="KAE7995180.1"/>
    <property type="molecule type" value="Genomic_DNA"/>
</dbReference>
<feature type="region of interest" description="Disordered" evidence="10">
    <location>
        <begin position="902"/>
        <end position="944"/>
    </location>
</feature>
<dbReference type="InterPro" id="IPR015943">
    <property type="entry name" value="WD40/YVTN_repeat-like_dom_sf"/>
</dbReference>
<gene>
    <name evidence="13" type="ORF">FH972_000007</name>
</gene>
<feature type="region of interest" description="Disordered" evidence="10">
    <location>
        <begin position="574"/>
        <end position="594"/>
    </location>
</feature>
<dbReference type="Pfam" id="PF00400">
    <property type="entry name" value="WD40"/>
    <property type="match status" value="1"/>
</dbReference>
<dbReference type="OrthoDB" id="21128at2759"/>
<feature type="domain" description="Enhancer of mRNA-decapping protein 4 C-terminal" evidence="12">
    <location>
        <begin position="1244"/>
        <end position="1350"/>
    </location>
</feature>
<dbReference type="PANTHER" id="PTHR15598">
    <property type="entry name" value="ENHANCER OF MRNA-DECAPPING PROTEIN 4"/>
    <property type="match status" value="1"/>
</dbReference>
<dbReference type="Proteomes" id="UP000327013">
    <property type="component" value="Chromosome 1"/>
</dbReference>
<feature type="region of interest" description="Disordered" evidence="10">
    <location>
        <begin position="637"/>
        <end position="746"/>
    </location>
</feature>
<feature type="region of interest" description="Disordered" evidence="10">
    <location>
        <begin position="114"/>
        <end position="159"/>
    </location>
</feature>
<feature type="compositionally biased region" description="Polar residues" evidence="10">
    <location>
        <begin position="673"/>
        <end position="684"/>
    </location>
</feature>
<feature type="compositionally biased region" description="Pro residues" evidence="10">
    <location>
        <begin position="59"/>
        <end position="72"/>
    </location>
</feature>
<keyword evidence="3" id="KW-0963">Cytoplasm</keyword>
<dbReference type="FunFam" id="2.130.10.10:FF:000232">
    <property type="entry name" value="enhancer of mRNA-decapping protein 4"/>
    <property type="match status" value="1"/>
</dbReference>
<organism evidence="13 14">
    <name type="scientific">Carpinus fangiana</name>
    <dbReference type="NCBI Taxonomy" id="176857"/>
    <lineage>
        <taxon>Eukaryota</taxon>
        <taxon>Viridiplantae</taxon>
        <taxon>Streptophyta</taxon>
        <taxon>Embryophyta</taxon>
        <taxon>Tracheophyta</taxon>
        <taxon>Spermatophyta</taxon>
        <taxon>Magnoliopsida</taxon>
        <taxon>eudicotyledons</taxon>
        <taxon>Gunneridae</taxon>
        <taxon>Pentapetalae</taxon>
        <taxon>rosids</taxon>
        <taxon>fabids</taxon>
        <taxon>Fagales</taxon>
        <taxon>Betulaceae</taxon>
        <taxon>Carpinus</taxon>
    </lineage>
</organism>
<dbReference type="PROSITE" id="PS50082">
    <property type="entry name" value="WD_REPEATS_2"/>
    <property type="match status" value="2"/>
</dbReference>
<name>A0A5N6QAB5_9ROSI</name>
<feature type="repeat" description="WD" evidence="9">
    <location>
        <begin position="345"/>
        <end position="378"/>
    </location>
</feature>
<evidence type="ECO:0000256" key="2">
    <source>
        <dbReference type="ARBA" id="ARBA00009639"/>
    </source>
</evidence>
<feature type="region of interest" description="Disordered" evidence="10">
    <location>
        <begin position="1"/>
        <end position="99"/>
    </location>
</feature>
<dbReference type="SUPFAM" id="SSF50978">
    <property type="entry name" value="WD40 repeat-like"/>
    <property type="match status" value="1"/>
</dbReference>
<feature type="compositionally biased region" description="Low complexity" evidence="10">
    <location>
        <begin position="124"/>
        <end position="145"/>
    </location>
</feature>
<evidence type="ECO:0000256" key="6">
    <source>
        <dbReference type="ARBA" id="ARBA00022664"/>
    </source>
</evidence>
<protein>
    <submittedName>
        <fullName evidence="13">Uncharacterized protein</fullName>
    </submittedName>
</protein>
<evidence type="ECO:0000259" key="11">
    <source>
        <dbReference type="Pfam" id="PF16529"/>
    </source>
</evidence>
<proteinExistence type="inferred from homology"/>
<evidence type="ECO:0000256" key="8">
    <source>
        <dbReference type="ARBA" id="ARBA00023054"/>
    </source>
</evidence>
<dbReference type="InterPro" id="IPR044938">
    <property type="entry name" value="EDC4_C_sf"/>
</dbReference>
<evidence type="ECO:0000313" key="14">
    <source>
        <dbReference type="Proteomes" id="UP000327013"/>
    </source>
</evidence>
<dbReference type="InterPro" id="IPR036322">
    <property type="entry name" value="WD40_repeat_dom_sf"/>
</dbReference>
<evidence type="ECO:0000256" key="10">
    <source>
        <dbReference type="SAM" id="MobiDB-lite"/>
    </source>
</evidence>
<feature type="compositionally biased region" description="Basic and acidic residues" evidence="10">
    <location>
        <begin position="87"/>
        <end position="98"/>
    </location>
</feature>
<dbReference type="PANTHER" id="PTHR15598:SF7">
    <property type="entry name" value="ENHANCER OF MRNA-DECAPPING-LIKE PROTEIN"/>
    <property type="match status" value="1"/>
</dbReference>
<accession>A0A5N6QAB5</accession>
<feature type="compositionally biased region" description="Low complexity" evidence="10">
    <location>
        <begin position="38"/>
        <end position="58"/>
    </location>
</feature>
<dbReference type="InterPro" id="IPR001680">
    <property type="entry name" value="WD40_rpt"/>
</dbReference>
<keyword evidence="4" id="KW-0597">Phosphoprotein</keyword>
<comment type="subcellular location">
    <subcellularLocation>
        <location evidence="1">Cytoplasm</location>
        <location evidence="1">P-body</location>
    </subcellularLocation>
</comment>
<dbReference type="SMART" id="SM00320">
    <property type="entry name" value="WD40"/>
    <property type="match status" value="3"/>
</dbReference>
<comment type="similarity">
    <text evidence="2">Belongs to the WD repeat EDC4 family.</text>
</comment>
<evidence type="ECO:0000256" key="3">
    <source>
        <dbReference type="ARBA" id="ARBA00022490"/>
    </source>
</evidence>
<sequence>MASPGNPNLQNQNQQQQQGTLMDVQKLFKPSPNPPSPGNLNSSPSFPSPSTIPSLSAPFPMPSSSYPPPTGPSYPFYPHFLPYPPSPHDHYQPQHQHQDQLLPASARLMAFLTTQNPPFPQPSMPFSSPSSSPSPSSTSATSTAPSAPPPTRLPSTKLPKGRHLIGHRVLYDIDVRLQGEVQPQLEVTPITKYASDPGLVLGRQIAVNRSYICYGLKMGNIRVLNINTAIRSLLRGHTMRVTDMAFFAEDVHLLASASVDGRVFIWKINEGPDEEDKPQITGIIGLAIQIEGVDESIQPREILMVAIGNHVLRIDTTKVGKGEVFLAEEPLKCHVDNLIDGVQLVGKHDCDVTELSMCQWMTSRLASASMDGTVKIWEDRKALPLAVLKPHDGHPVNSVTFLTAPHLPNHIVLITAGPLNREVKIWASASEEGWLLPSDAESWLCTQTLDIKSSSEPKIEDAFFNQVVALPCAGLFLLANAKKNAIYAIHLDYGPNPAATRMDYIAEFTVAMPILSLTGTSDNLPDGEHIVQVYCVQTHAIQQYALDLSQCLPPPLDIMESEKSDSNISCAIDPSGSSATCEQPHGSRPAEMPVVNAPPRPSILSSSSEIAPVVSRPANLASSEATTSLEAAISGMETIPSGLPSHSSAENIHTAFPPLPLSPRLTRKLSGLRSPSNSYETNPPLTDHGSDQPALEYSSDRRMDSVKDSKKTDAPPSGDNLRKGEKNTAQSDISMVPNSPIAFKQPTHLVTPSELLSRVSSSSENSQISQGVNVVETKVQDVALNNDAENIEVEVKVIGEMRTSQNNECDRQRNSHIMVAEKKEKSFYSQASDLNIQMARDCCVGTYNVERICQTNDVSVTKAPNQPPNTCVEEVQDMMNDMPPKVGESETIMPILQSPAPALKGKRHKGKISQVSGPSSPSPSPFNSTDSSNEPCSNSGAPSMETALPQLSAMQEMLEQLMSTQKEIQKQMNVIVSASVTKEGKRVEGSLGRSMEKVVKANTDALWAHFLEENAKQEKLEQDHMQQITNLITNYMNKDLPAMLEKNLKKEIALVGPSVARAITPVVEKTASSAIMESLQKGVGEKAVNQLEKLVTLKLEGTVTRQIHAQFQTSGKQALLDALRSSLEASTVPAFEMSCKAMFDQVDATFQKGLSEHTTAVQQQFESTHSSLAIALRDAINSASAITQILSREWADGQRNLLAIAAAGANLTAVNPLVTQLSNGPLVGLHEMAEAPLDPAKELSRLIAEQKFEEAFTGALHRRDISIVSWLCSQVDLQKILSTVPLPLNQGVLLALLQQLAYDAGNETPRKLAWMTDVAVAINPADPTIAVHVHPIFQQVYQILGHQRNLPTTSASEASNIRLLMHVINSVLMSCK</sequence>
<dbReference type="PROSITE" id="PS50294">
    <property type="entry name" value="WD_REPEATS_REGION"/>
    <property type="match status" value="1"/>
</dbReference>
<keyword evidence="14" id="KW-1185">Reference proteome</keyword>
<dbReference type="Pfam" id="PF21289">
    <property type="entry name" value="EDC4_C"/>
    <property type="match status" value="1"/>
</dbReference>
<evidence type="ECO:0000256" key="4">
    <source>
        <dbReference type="ARBA" id="ARBA00022553"/>
    </source>
</evidence>
<dbReference type="InterPro" id="IPR049404">
    <property type="entry name" value="EDC4_C"/>
</dbReference>
<keyword evidence="7" id="KW-0677">Repeat</keyword>
<evidence type="ECO:0000256" key="7">
    <source>
        <dbReference type="ARBA" id="ARBA00022737"/>
    </source>
</evidence>
<reference evidence="13 14" key="1">
    <citation type="submission" date="2019-06" db="EMBL/GenBank/DDBJ databases">
        <title>A chromosomal-level reference genome of Carpinus fangiana (Coryloideae, Betulaceae).</title>
        <authorList>
            <person name="Yang X."/>
            <person name="Wang Z."/>
            <person name="Zhang L."/>
            <person name="Hao G."/>
            <person name="Liu J."/>
            <person name="Yang Y."/>
        </authorList>
    </citation>
    <scope>NUCLEOTIDE SEQUENCE [LARGE SCALE GENOMIC DNA]</scope>
    <source>
        <strain evidence="13">Cfa_2016G</strain>
        <tissue evidence="13">Leaf</tissue>
    </source>
</reference>
<evidence type="ECO:0000256" key="5">
    <source>
        <dbReference type="ARBA" id="ARBA00022574"/>
    </source>
</evidence>
<feature type="repeat" description="WD" evidence="9">
    <location>
        <begin position="234"/>
        <end position="276"/>
    </location>
</feature>
<keyword evidence="5 9" id="KW-0853">WD repeat</keyword>
<dbReference type="Gene3D" id="1.10.220.100">
    <property type="entry name" value="conserved c-terminal region of ge- 1"/>
    <property type="match status" value="1"/>
</dbReference>
<dbReference type="GO" id="GO:0006397">
    <property type="term" value="P:mRNA processing"/>
    <property type="evidence" value="ECO:0007669"/>
    <property type="project" value="UniProtKB-KW"/>
</dbReference>
<evidence type="ECO:0000256" key="1">
    <source>
        <dbReference type="ARBA" id="ARBA00004201"/>
    </source>
</evidence>
<dbReference type="Gene3D" id="2.130.10.10">
    <property type="entry name" value="YVTN repeat-like/Quinoprotein amine dehydrogenase"/>
    <property type="match status" value="1"/>
</dbReference>
<evidence type="ECO:0000256" key="9">
    <source>
        <dbReference type="PROSITE-ProRule" id="PRU00221"/>
    </source>
</evidence>
<keyword evidence="6" id="KW-0507">mRNA processing</keyword>
<feature type="compositionally biased region" description="Low complexity" evidence="10">
    <location>
        <begin position="913"/>
        <end position="932"/>
    </location>
</feature>